<reference evidence="1 2" key="1">
    <citation type="submission" date="2012-05" db="EMBL/GenBank/DDBJ databases">
        <authorList>
            <person name="Weinstock G."/>
            <person name="Sodergren E."/>
            <person name="Lobos E.A."/>
            <person name="Fulton L."/>
            <person name="Fulton R."/>
            <person name="Courtney L."/>
            <person name="Fronick C."/>
            <person name="O'Laughlin M."/>
            <person name="Godfrey J."/>
            <person name="Wilson R.M."/>
            <person name="Miner T."/>
            <person name="Farmer C."/>
            <person name="Delehaunty K."/>
            <person name="Cordes M."/>
            <person name="Minx P."/>
            <person name="Tomlinson C."/>
            <person name="Chen J."/>
            <person name="Wollam A."/>
            <person name="Pepin K.H."/>
            <person name="Bhonagiri V."/>
            <person name="Zhang X."/>
            <person name="Suruliraj S."/>
            <person name="Warren W."/>
            <person name="Mitreva M."/>
            <person name="Mardis E.R."/>
            <person name="Wilson R.K."/>
        </authorList>
    </citation>
    <scope>NUCLEOTIDE SEQUENCE [LARGE SCALE GENOMIC DNA]</scope>
    <source>
        <strain evidence="1 2">F0235</strain>
    </source>
</reference>
<dbReference type="AlphaFoldDB" id="L1MMJ6"/>
<gene>
    <name evidence="1" type="ORF">HMPREF9997_00123</name>
</gene>
<evidence type="ECO:0000313" key="1">
    <source>
        <dbReference type="EMBL" id="EKX92457.1"/>
    </source>
</evidence>
<dbReference type="PATRIC" id="fig|1035195.3.peg.114"/>
<dbReference type="STRING" id="1035195.HMPREF9997_00123"/>
<dbReference type="EMBL" id="AMEM01000005">
    <property type="protein sequence ID" value="EKX92457.1"/>
    <property type="molecule type" value="Genomic_DNA"/>
</dbReference>
<proteinExistence type="predicted"/>
<protein>
    <submittedName>
        <fullName evidence="1">Uncharacterized protein</fullName>
    </submittedName>
</protein>
<accession>L1MMJ6</accession>
<organism evidence="1 2">
    <name type="scientific">Corynebacterium durum F0235</name>
    <dbReference type="NCBI Taxonomy" id="1035195"/>
    <lineage>
        <taxon>Bacteria</taxon>
        <taxon>Bacillati</taxon>
        <taxon>Actinomycetota</taxon>
        <taxon>Actinomycetes</taxon>
        <taxon>Mycobacteriales</taxon>
        <taxon>Corynebacteriaceae</taxon>
        <taxon>Corynebacterium</taxon>
    </lineage>
</organism>
<evidence type="ECO:0000313" key="2">
    <source>
        <dbReference type="Proteomes" id="UP000010445"/>
    </source>
</evidence>
<keyword evidence="2" id="KW-1185">Reference proteome</keyword>
<sequence length="65" mass="6958">MNALASKFNAELLPAVADTELVDAPPPPPELLHALMMGIPNTAPAATPIKDRRLIVSPSRRSLFI</sequence>
<dbReference type="Proteomes" id="UP000010445">
    <property type="component" value="Unassembled WGS sequence"/>
</dbReference>
<name>L1MMJ6_9CORY</name>
<comment type="caution">
    <text evidence="1">The sequence shown here is derived from an EMBL/GenBank/DDBJ whole genome shotgun (WGS) entry which is preliminary data.</text>
</comment>
<dbReference type="HOGENOM" id="CLU_2842334_0_0_11"/>